<sequence length="321" mass="35797">MQVFQTQYQPIDRPIEDRIAVAQPRVLTDNRTVVGVFDGHGGPYTAEYLSQHLLSEILEAIPPHSLHDIVPEKLQAIFDAFDAKILSNVTENFRFSLKVPVERIRQNLISKKLCQGGIRDAVERAKSGATALVAYVEEAMLYLANTGDCRAVMGRLENDGSMSAHQLTDDLNAKNPLERARLMAKQEEFAIVGERVLGQMEVTRSFGDAFFKLKNTNYTRQVFGHPLMTPKGKMSMHETHSHLYPHIISPPYLIPTPVTSTYPLSDAEVFLVLASDGLWDTAGVSNAWVVETVDHGLRTGQNDVAQFLLDRVKEIARPGDD</sequence>
<dbReference type="AlphaFoldDB" id="A0A0C3B360"/>
<evidence type="ECO:0000313" key="6">
    <source>
        <dbReference type="EMBL" id="KIM71707.1"/>
    </source>
</evidence>
<evidence type="ECO:0000256" key="3">
    <source>
        <dbReference type="ARBA" id="ARBA00022912"/>
    </source>
</evidence>
<dbReference type="EMBL" id="KN833230">
    <property type="protein sequence ID" value="KIM71707.1"/>
    <property type="molecule type" value="Genomic_DNA"/>
</dbReference>
<dbReference type="Proteomes" id="UP000054166">
    <property type="component" value="Unassembled WGS sequence"/>
</dbReference>
<name>A0A0C3B360_PILCF</name>
<organism evidence="6 7">
    <name type="scientific">Piloderma croceum (strain F 1598)</name>
    <dbReference type="NCBI Taxonomy" id="765440"/>
    <lineage>
        <taxon>Eukaryota</taxon>
        <taxon>Fungi</taxon>
        <taxon>Dikarya</taxon>
        <taxon>Basidiomycota</taxon>
        <taxon>Agaricomycotina</taxon>
        <taxon>Agaricomycetes</taxon>
        <taxon>Agaricomycetidae</taxon>
        <taxon>Atheliales</taxon>
        <taxon>Atheliaceae</taxon>
        <taxon>Piloderma</taxon>
    </lineage>
</organism>
<dbReference type="CDD" id="cd00143">
    <property type="entry name" value="PP2Cc"/>
    <property type="match status" value="1"/>
</dbReference>
<keyword evidence="2 4" id="KW-0378">Hydrolase</keyword>
<dbReference type="PANTHER" id="PTHR13832:SF792">
    <property type="entry name" value="GM14286P"/>
    <property type="match status" value="1"/>
</dbReference>
<feature type="domain" description="PPM-type phosphatase" evidence="5">
    <location>
        <begin position="1"/>
        <end position="321"/>
    </location>
</feature>
<gene>
    <name evidence="6" type="ORF">PILCRDRAFT_16801</name>
</gene>
<evidence type="ECO:0000313" key="7">
    <source>
        <dbReference type="Proteomes" id="UP000054166"/>
    </source>
</evidence>
<evidence type="ECO:0000256" key="4">
    <source>
        <dbReference type="RuleBase" id="RU003465"/>
    </source>
</evidence>
<dbReference type="InterPro" id="IPR001932">
    <property type="entry name" value="PPM-type_phosphatase-like_dom"/>
</dbReference>
<proteinExistence type="inferred from homology"/>
<keyword evidence="7" id="KW-1185">Reference proteome</keyword>
<dbReference type="SUPFAM" id="SSF81606">
    <property type="entry name" value="PP2C-like"/>
    <property type="match status" value="1"/>
</dbReference>
<accession>A0A0C3B360</accession>
<dbReference type="OrthoDB" id="420076at2759"/>
<dbReference type="InParanoid" id="A0A0C3B360"/>
<keyword evidence="3 4" id="KW-0904">Protein phosphatase</keyword>
<dbReference type="Gene3D" id="3.60.40.10">
    <property type="entry name" value="PPM-type phosphatase domain"/>
    <property type="match status" value="1"/>
</dbReference>
<dbReference type="InterPro" id="IPR036457">
    <property type="entry name" value="PPM-type-like_dom_sf"/>
</dbReference>
<dbReference type="Pfam" id="PF00481">
    <property type="entry name" value="PP2C"/>
    <property type="match status" value="1"/>
</dbReference>
<dbReference type="InterPro" id="IPR015655">
    <property type="entry name" value="PP2C"/>
</dbReference>
<dbReference type="SMART" id="SM00332">
    <property type="entry name" value="PP2Cc"/>
    <property type="match status" value="1"/>
</dbReference>
<protein>
    <recommendedName>
        <fullName evidence="5">PPM-type phosphatase domain-containing protein</fullName>
    </recommendedName>
</protein>
<evidence type="ECO:0000256" key="2">
    <source>
        <dbReference type="ARBA" id="ARBA00022801"/>
    </source>
</evidence>
<dbReference type="PANTHER" id="PTHR13832">
    <property type="entry name" value="PROTEIN PHOSPHATASE 2C"/>
    <property type="match status" value="1"/>
</dbReference>
<reference evidence="7" key="2">
    <citation type="submission" date="2015-01" db="EMBL/GenBank/DDBJ databases">
        <title>Evolutionary Origins and Diversification of the Mycorrhizal Mutualists.</title>
        <authorList>
            <consortium name="DOE Joint Genome Institute"/>
            <consortium name="Mycorrhizal Genomics Consortium"/>
            <person name="Kohler A."/>
            <person name="Kuo A."/>
            <person name="Nagy L.G."/>
            <person name="Floudas D."/>
            <person name="Copeland A."/>
            <person name="Barry K.W."/>
            <person name="Cichocki N."/>
            <person name="Veneault-Fourrey C."/>
            <person name="LaButti K."/>
            <person name="Lindquist E.A."/>
            <person name="Lipzen A."/>
            <person name="Lundell T."/>
            <person name="Morin E."/>
            <person name="Murat C."/>
            <person name="Riley R."/>
            <person name="Ohm R."/>
            <person name="Sun H."/>
            <person name="Tunlid A."/>
            <person name="Henrissat B."/>
            <person name="Grigoriev I.V."/>
            <person name="Hibbett D.S."/>
            <person name="Martin F."/>
        </authorList>
    </citation>
    <scope>NUCLEOTIDE SEQUENCE [LARGE SCALE GENOMIC DNA]</scope>
    <source>
        <strain evidence="7">F 1598</strain>
    </source>
</reference>
<evidence type="ECO:0000256" key="1">
    <source>
        <dbReference type="ARBA" id="ARBA00022723"/>
    </source>
</evidence>
<dbReference type="PROSITE" id="PS01032">
    <property type="entry name" value="PPM_1"/>
    <property type="match status" value="1"/>
</dbReference>
<feature type="non-terminal residue" evidence="6">
    <location>
        <position position="321"/>
    </location>
</feature>
<evidence type="ECO:0000259" key="5">
    <source>
        <dbReference type="PROSITE" id="PS51746"/>
    </source>
</evidence>
<dbReference type="HOGENOM" id="CLU_860713_0_0_1"/>
<dbReference type="GO" id="GO:0046872">
    <property type="term" value="F:metal ion binding"/>
    <property type="evidence" value="ECO:0007669"/>
    <property type="project" value="UniProtKB-KW"/>
</dbReference>
<reference evidence="6 7" key="1">
    <citation type="submission" date="2014-04" db="EMBL/GenBank/DDBJ databases">
        <authorList>
            <consortium name="DOE Joint Genome Institute"/>
            <person name="Kuo A."/>
            <person name="Tarkka M."/>
            <person name="Buscot F."/>
            <person name="Kohler A."/>
            <person name="Nagy L.G."/>
            <person name="Floudas D."/>
            <person name="Copeland A."/>
            <person name="Barry K.W."/>
            <person name="Cichocki N."/>
            <person name="Veneault-Fourrey C."/>
            <person name="LaButti K."/>
            <person name="Lindquist E.A."/>
            <person name="Lipzen A."/>
            <person name="Lundell T."/>
            <person name="Morin E."/>
            <person name="Murat C."/>
            <person name="Sun H."/>
            <person name="Tunlid A."/>
            <person name="Henrissat B."/>
            <person name="Grigoriev I.V."/>
            <person name="Hibbett D.S."/>
            <person name="Martin F."/>
            <person name="Nordberg H.P."/>
            <person name="Cantor M.N."/>
            <person name="Hua S.X."/>
        </authorList>
    </citation>
    <scope>NUCLEOTIDE SEQUENCE [LARGE SCALE GENOMIC DNA]</scope>
    <source>
        <strain evidence="6 7">F 1598</strain>
    </source>
</reference>
<comment type="similarity">
    <text evidence="4">Belongs to the PP2C family.</text>
</comment>
<dbReference type="PROSITE" id="PS51746">
    <property type="entry name" value="PPM_2"/>
    <property type="match status" value="1"/>
</dbReference>
<keyword evidence="1" id="KW-0479">Metal-binding</keyword>
<dbReference type="InterPro" id="IPR000222">
    <property type="entry name" value="PP2C_BS"/>
</dbReference>
<dbReference type="STRING" id="765440.A0A0C3B360"/>
<dbReference type="GO" id="GO:0004722">
    <property type="term" value="F:protein serine/threonine phosphatase activity"/>
    <property type="evidence" value="ECO:0007669"/>
    <property type="project" value="InterPro"/>
</dbReference>